<feature type="region of interest" description="Disordered" evidence="1">
    <location>
        <begin position="253"/>
        <end position="382"/>
    </location>
</feature>
<keyword evidence="4" id="KW-1185">Reference proteome</keyword>
<dbReference type="Proteomes" id="UP000246352">
    <property type="component" value="Unassembled WGS sequence"/>
</dbReference>
<gene>
    <name evidence="3" type="ORF">DFR52_11058</name>
</gene>
<feature type="compositionally biased region" description="Low complexity" evidence="1">
    <location>
        <begin position="195"/>
        <end position="206"/>
    </location>
</feature>
<dbReference type="EMBL" id="QGTR01000010">
    <property type="protein sequence ID" value="PWV95529.1"/>
    <property type="molecule type" value="Genomic_DNA"/>
</dbReference>
<dbReference type="AlphaFoldDB" id="A0A317PC14"/>
<feature type="compositionally biased region" description="Acidic residues" evidence="1">
    <location>
        <begin position="274"/>
        <end position="283"/>
    </location>
</feature>
<feature type="region of interest" description="Disordered" evidence="1">
    <location>
        <begin position="91"/>
        <end position="211"/>
    </location>
</feature>
<feature type="compositionally biased region" description="Low complexity" evidence="1">
    <location>
        <begin position="296"/>
        <end position="308"/>
    </location>
</feature>
<evidence type="ECO:0000313" key="3">
    <source>
        <dbReference type="EMBL" id="PWV95529.1"/>
    </source>
</evidence>
<keyword evidence="2" id="KW-1133">Transmembrane helix</keyword>
<accession>A0A317PC14</accession>
<name>A0A317PC14_9HYPH</name>
<evidence type="ECO:0000256" key="1">
    <source>
        <dbReference type="SAM" id="MobiDB-lite"/>
    </source>
</evidence>
<reference evidence="3 4" key="1">
    <citation type="submission" date="2018-05" db="EMBL/GenBank/DDBJ databases">
        <title>Genomic Encyclopedia of Type Strains, Phase IV (KMG-IV): sequencing the most valuable type-strain genomes for metagenomic binning, comparative biology and taxonomic classification.</title>
        <authorList>
            <person name="Goeker M."/>
        </authorList>
    </citation>
    <scope>NUCLEOTIDE SEQUENCE [LARGE SCALE GENOMIC DNA]</scope>
    <source>
        <strain evidence="3 4">DSM 16791</strain>
    </source>
</reference>
<evidence type="ECO:0008006" key="5">
    <source>
        <dbReference type="Google" id="ProtNLM"/>
    </source>
</evidence>
<comment type="caution">
    <text evidence="3">The sequence shown here is derived from an EMBL/GenBank/DDBJ whole genome shotgun (WGS) entry which is preliminary data.</text>
</comment>
<sequence length="566" mass="59424">MADFVAVIRKAVGNLSENTPENRAKVFEKARAAIRRQLEAINPPPSEEVMKRQLDKLDAAIAEVESEHAEALPVEHDADALMAELEALVEKSEQARPAPAAPDAPVMPAAAPPRATPHAAPTHAATPPVAPPKPAAPVAAPAPQWQPEAPVARPPEPEMSANRLRPISGDEHDDAFGLNEPREAPRRQPRETLRRPNAARPAASGRPSRRGAARLAAIVAVLVLLVAGAYAAWSQRSALEAFLGLGASQTETAADQPADAAQTPVAEPAAEPVPEVEPEDPADTEVALATPAESTPAVPAAGEAAPGGKFTQRLNADGTETDPGPAPEAEDQTAVEGRSVAALTETAAGEGGVQSGETAAPVGEQPPAEAAPVTDQQQTAPASQPIGVAQKMFLYEERLDQQSPTVTEGTVVWSLVTQPDETGKNDVAVRGEINDPDNGLSALITIKRNTDTSLPASHIIEVVFAVPGDFAGGSIDQVQRVALKQTEQDQGDPLIAVSAKITQDFYMIALNDLASAVDQNTTLLRQRNWIDIPVIYTNGRRALITLEKGTSGVEVFSQALDAWARP</sequence>
<dbReference type="RefSeq" id="WP_110034532.1">
    <property type="nucleotide sequence ID" value="NZ_QGTR01000010.1"/>
</dbReference>
<feature type="transmembrane region" description="Helical" evidence="2">
    <location>
        <begin position="215"/>
        <end position="233"/>
    </location>
</feature>
<organism evidence="3 4">
    <name type="scientific">Hoeflea marina</name>
    <dbReference type="NCBI Taxonomy" id="274592"/>
    <lineage>
        <taxon>Bacteria</taxon>
        <taxon>Pseudomonadati</taxon>
        <taxon>Pseudomonadota</taxon>
        <taxon>Alphaproteobacteria</taxon>
        <taxon>Hyphomicrobiales</taxon>
        <taxon>Rhizobiaceae</taxon>
        <taxon>Hoeflea</taxon>
    </lineage>
</organism>
<dbReference type="OrthoDB" id="8442940at2"/>
<feature type="compositionally biased region" description="Low complexity" evidence="1">
    <location>
        <begin position="116"/>
        <end position="127"/>
    </location>
</feature>
<feature type="compositionally biased region" description="Basic and acidic residues" evidence="1">
    <location>
        <begin position="180"/>
        <end position="194"/>
    </location>
</feature>
<feature type="compositionally biased region" description="Low complexity" evidence="1">
    <location>
        <begin position="95"/>
        <end position="109"/>
    </location>
</feature>
<keyword evidence="2" id="KW-0812">Transmembrane</keyword>
<feature type="compositionally biased region" description="Low complexity" evidence="1">
    <location>
        <begin position="253"/>
        <end position="273"/>
    </location>
</feature>
<protein>
    <recommendedName>
        <fullName evidence="5">CheA signal transduction histidine kinase</fullName>
    </recommendedName>
</protein>
<evidence type="ECO:0000256" key="2">
    <source>
        <dbReference type="SAM" id="Phobius"/>
    </source>
</evidence>
<proteinExistence type="predicted"/>
<keyword evidence="2" id="KW-0472">Membrane</keyword>
<evidence type="ECO:0000313" key="4">
    <source>
        <dbReference type="Proteomes" id="UP000246352"/>
    </source>
</evidence>
<feature type="compositionally biased region" description="Low complexity" evidence="1">
    <location>
        <begin position="136"/>
        <end position="151"/>
    </location>
</feature>